<dbReference type="Gene3D" id="3.30.450.40">
    <property type="match status" value="1"/>
</dbReference>
<dbReference type="Pfam" id="PF13185">
    <property type="entry name" value="GAF_2"/>
    <property type="match status" value="1"/>
</dbReference>
<name>L9VBV3_HALJB</name>
<feature type="non-terminal residue" evidence="3">
    <location>
        <position position="321"/>
    </location>
</feature>
<evidence type="ECO:0000313" key="3">
    <source>
        <dbReference type="EMBL" id="ELY33868.1"/>
    </source>
</evidence>
<gene>
    <name evidence="3" type="ORF">C497_15822</name>
</gene>
<organism evidence="3 4">
    <name type="scientific">Halalkalicoccus jeotgali (strain DSM 18796 / CECT 7217 / JCM 14584 / KCTC 4019 / B3)</name>
    <dbReference type="NCBI Taxonomy" id="795797"/>
    <lineage>
        <taxon>Archaea</taxon>
        <taxon>Methanobacteriati</taxon>
        <taxon>Methanobacteriota</taxon>
        <taxon>Stenosarchaea group</taxon>
        <taxon>Halobacteria</taxon>
        <taxon>Halobacteriales</taxon>
        <taxon>Halococcaceae</taxon>
        <taxon>Halalkalicoccus</taxon>
    </lineage>
</organism>
<keyword evidence="4" id="KW-1185">Reference proteome</keyword>
<evidence type="ECO:0000313" key="4">
    <source>
        <dbReference type="Proteomes" id="UP000011645"/>
    </source>
</evidence>
<dbReference type="Proteomes" id="UP000011645">
    <property type="component" value="Unassembled WGS sequence"/>
</dbReference>
<evidence type="ECO:0000259" key="2">
    <source>
        <dbReference type="Pfam" id="PF13185"/>
    </source>
</evidence>
<accession>L9VBV3</accession>
<dbReference type="InterPro" id="IPR029016">
    <property type="entry name" value="GAF-like_dom_sf"/>
</dbReference>
<protein>
    <submittedName>
        <fullName evidence="3">HTR-like protein</fullName>
    </submittedName>
</protein>
<feature type="domain" description="GAF" evidence="2">
    <location>
        <begin position="157"/>
        <end position="285"/>
    </location>
</feature>
<dbReference type="AlphaFoldDB" id="L9VBV3"/>
<dbReference type="SUPFAM" id="SSF55781">
    <property type="entry name" value="GAF domain-like"/>
    <property type="match status" value="1"/>
</dbReference>
<dbReference type="InterPro" id="IPR003018">
    <property type="entry name" value="GAF"/>
</dbReference>
<sequence>MRIQCFAGESATAGIRTALEAADGTVSVVAAGPSAGVSVPIDGVLYDHSTRGREAFGAVRGLLAHSPWLPVVVAVGSDTEVASLPFERAAEARIAPSTIRETPERVLSAFRRAHERLQSNPADGTSRSPPTPADGDDPVAGTRLEVLGAIDTDLLRARTPEEVAQVAGQAVRAGLGDPVVGVWLSDPDGDVLRPCRATAERADFDAPVIERDSGALWRAHDTDDLLRRTPPFDGDPFERAIGVERELLVPLDGYGVLVVGSTDSAAFSADETAFVRALRGTVSGALGRLFRDRRLYASHREVGAKNRRLELLAEVLSHDLT</sequence>
<comment type="caution">
    <text evidence="3">The sequence shown here is derived from an EMBL/GenBank/DDBJ whole genome shotgun (WGS) entry which is preliminary data.</text>
</comment>
<dbReference type="EMBL" id="AOHV01000042">
    <property type="protein sequence ID" value="ELY33868.1"/>
    <property type="molecule type" value="Genomic_DNA"/>
</dbReference>
<reference evidence="3 4" key="1">
    <citation type="journal article" date="2014" name="PLoS Genet.">
        <title>Phylogenetically driven sequencing of extremely halophilic archaea reveals strategies for static and dynamic osmo-response.</title>
        <authorList>
            <person name="Becker E.A."/>
            <person name="Seitzer P.M."/>
            <person name="Tritt A."/>
            <person name="Larsen D."/>
            <person name="Krusor M."/>
            <person name="Yao A.I."/>
            <person name="Wu D."/>
            <person name="Madern D."/>
            <person name="Eisen J.A."/>
            <person name="Darling A.E."/>
            <person name="Facciotti M.T."/>
        </authorList>
    </citation>
    <scope>NUCLEOTIDE SEQUENCE [LARGE SCALE GENOMIC DNA]</scope>
    <source>
        <strain evidence="4">DSM 18796 / CECT 7217 / JCM 14584 / KCTC 4019 / B3</strain>
    </source>
</reference>
<feature type="compositionally biased region" description="Polar residues" evidence="1">
    <location>
        <begin position="118"/>
        <end position="128"/>
    </location>
</feature>
<proteinExistence type="predicted"/>
<feature type="region of interest" description="Disordered" evidence="1">
    <location>
        <begin position="116"/>
        <end position="140"/>
    </location>
</feature>
<evidence type="ECO:0000256" key="1">
    <source>
        <dbReference type="SAM" id="MobiDB-lite"/>
    </source>
</evidence>